<reference evidence="2 3" key="1">
    <citation type="journal article" date="2016" name="Nat. Commun.">
        <title>Thousands of microbial genomes shed light on interconnected biogeochemical processes in an aquifer system.</title>
        <authorList>
            <person name="Anantharaman K."/>
            <person name="Brown C.T."/>
            <person name="Hug L.A."/>
            <person name="Sharon I."/>
            <person name="Castelle C.J."/>
            <person name="Probst A.J."/>
            <person name="Thomas B.C."/>
            <person name="Singh A."/>
            <person name="Wilkins M.J."/>
            <person name="Karaoz U."/>
            <person name="Brodie E.L."/>
            <person name="Williams K.H."/>
            <person name="Hubbard S.S."/>
            <person name="Banfield J.F."/>
        </authorList>
    </citation>
    <scope>NUCLEOTIDE SEQUENCE [LARGE SCALE GENOMIC DNA]</scope>
</reference>
<feature type="compositionally biased region" description="Basic and acidic residues" evidence="1">
    <location>
        <begin position="22"/>
        <end position="45"/>
    </location>
</feature>
<feature type="region of interest" description="Disordered" evidence="1">
    <location>
        <begin position="1"/>
        <end position="227"/>
    </location>
</feature>
<dbReference type="EMBL" id="MGFH01000022">
    <property type="protein sequence ID" value="OGM08206.1"/>
    <property type="molecule type" value="Genomic_DNA"/>
</dbReference>
<feature type="compositionally biased region" description="Basic and acidic residues" evidence="1">
    <location>
        <begin position="191"/>
        <end position="200"/>
    </location>
</feature>
<organism evidence="2 3">
    <name type="scientific">Candidatus Wallbacteria bacterium GWC2_49_35</name>
    <dbReference type="NCBI Taxonomy" id="1817813"/>
    <lineage>
        <taxon>Bacteria</taxon>
        <taxon>Candidatus Walliibacteriota</taxon>
    </lineage>
</organism>
<dbReference type="Proteomes" id="UP000178735">
    <property type="component" value="Unassembled WGS sequence"/>
</dbReference>
<feature type="compositionally biased region" description="Low complexity" evidence="1">
    <location>
        <begin position="78"/>
        <end position="92"/>
    </location>
</feature>
<sequence>MATKKIGKKEANVKKTPAAAVKPDKKQVKAPEKKPAAIKAKENKMKKPAPKTAAAKEPKPTKIAKTSKPAVTKEIKKTPAASVKTPKAPKAPALKETRSAKPERAPAKKHSKTFERPAEKKIEKAPLKAKAAEPKKEIKAAEPKKAPKAAVSLKQSKIVKPAVKPANDINNDRNIESKNTGSKSPKLKTAGKTEAKERTGVKKTISTKGKTSGAAKNKKPVLKAKPAVKAEIKHEKSAGLKAKKTAQIAAKKAVSEKPAAKPVVSEVKKAVVKTPLSKSEVMNVTSADVENLYGKHYIINTAQELPETYGKNRLITLVRDPEWIYTFWDVATETIAGIKKSMGAKEFGESKKIIRVYDGESGHSYSDIELTDTASSWYIHVKPDAAYMLELGYRSKRGEFYKVASSNDVAMPPAGVSTQGDEKWMVKDGVFEKIYELSGGAQLGMSSADIMQAMARGMNPEEFSQLITRGVSSETLSSQFSAEKAREVEQTKKQRKFWMVLNTELIVYGATEPDASVTLMGKPVRLRPDGTFSIRMALPDTDIDIPAVGVSADKIDEITIMPEVHKRTHYSKKEKELSL</sequence>
<feature type="compositionally biased region" description="Basic and acidic residues" evidence="1">
    <location>
        <begin position="93"/>
        <end position="145"/>
    </location>
</feature>
<feature type="compositionally biased region" description="Low complexity" evidence="1">
    <location>
        <begin position="202"/>
        <end position="215"/>
    </location>
</feature>
<evidence type="ECO:0000256" key="1">
    <source>
        <dbReference type="SAM" id="MobiDB-lite"/>
    </source>
</evidence>
<evidence type="ECO:0000313" key="3">
    <source>
        <dbReference type="Proteomes" id="UP000178735"/>
    </source>
</evidence>
<name>A0A1F7WZG7_9BACT</name>
<dbReference type="InterPro" id="IPR032585">
    <property type="entry name" value="DUF4912"/>
</dbReference>
<comment type="caution">
    <text evidence="2">The sequence shown here is derived from an EMBL/GenBank/DDBJ whole genome shotgun (WGS) entry which is preliminary data.</text>
</comment>
<dbReference type="Pfam" id="PF16258">
    <property type="entry name" value="DUF4912"/>
    <property type="match status" value="1"/>
</dbReference>
<gene>
    <name evidence="2" type="ORF">A2008_03490</name>
</gene>
<accession>A0A1F7WZG7</accession>
<evidence type="ECO:0000313" key="2">
    <source>
        <dbReference type="EMBL" id="OGM08206.1"/>
    </source>
</evidence>
<dbReference type="STRING" id="1817813.A2008_03490"/>
<protein>
    <recommendedName>
        <fullName evidence="4">DUF4912 domain-containing protein</fullName>
    </recommendedName>
</protein>
<proteinExistence type="predicted"/>
<evidence type="ECO:0008006" key="4">
    <source>
        <dbReference type="Google" id="ProtNLM"/>
    </source>
</evidence>
<dbReference type="AlphaFoldDB" id="A0A1F7WZG7"/>